<keyword evidence="3" id="KW-1185">Reference proteome</keyword>
<dbReference type="InterPro" id="IPR001279">
    <property type="entry name" value="Metallo-B-lactamas"/>
</dbReference>
<dbReference type="PANTHER" id="PTHR46233:SF1">
    <property type="entry name" value="CONSERVED PROTEIN"/>
    <property type="match status" value="1"/>
</dbReference>
<dbReference type="EMBL" id="VDHJ01000002">
    <property type="protein sequence ID" value="TNL99841.1"/>
    <property type="molecule type" value="Genomic_DNA"/>
</dbReference>
<evidence type="ECO:0000259" key="1">
    <source>
        <dbReference type="SMART" id="SM00849"/>
    </source>
</evidence>
<protein>
    <submittedName>
        <fullName evidence="2">MBL fold metallo-hydrolase</fullName>
    </submittedName>
</protein>
<evidence type="ECO:0000313" key="3">
    <source>
        <dbReference type="Proteomes" id="UP000312032"/>
    </source>
</evidence>
<dbReference type="Pfam" id="PF00753">
    <property type="entry name" value="Lactamase_B"/>
    <property type="match status" value="1"/>
</dbReference>
<comment type="caution">
    <text evidence="2">The sequence shown here is derived from an EMBL/GenBank/DDBJ whole genome shotgun (WGS) entry which is preliminary data.</text>
</comment>
<dbReference type="PANTHER" id="PTHR46233">
    <property type="entry name" value="HYDROXYACYLGLUTATHIONE HYDROLASE GLOC"/>
    <property type="match status" value="1"/>
</dbReference>
<organism evidence="2 3">
    <name type="scientific">Corynebacterium tapiri</name>
    <dbReference type="NCBI Taxonomy" id="1448266"/>
    <lineage>
        <taxon>Bacteria</taxon>
        <taxon>Bacillati</taxon>
        <taxon>Actinomycetota</taxon>
        <taxon>Actinomycetes</taxon>
        <taxon>Mycobacteriales</taxon>
        <taxon>Corynebacteriaceae</taxon>
        <taxon>Corynebacterium</taxon>
    </lineage>
</organism>
<dbReference type="Gene3D" id="3.60.15.10">
    <property type="entry name" value="Ribonuclease Z/Hydroxyacylglutathione hydrolase-like"/>
    <property type="match status" value="1"/>
</dbReference>
<accession>A0A5C4U833</accession>
<dbReference type="GO" id="GO:0016787">
    <property type="term" value="F:hydrolase activity"/>
    <property type="evidence" value="ECO:0007669"/>
    <property type="project" value="UniProtKB-KW"/>
</dbReference>
<sequence>MTAQEELQLKHISVSSMDNNCYLLHDEHEGLLIDAADNPDDLLALAEQAGVTITAVLTTHRHNDHVRALPEVLKRTGATHYASFLDAPALPAPVDVELDQGDHIDFAGHELPVFILRGHTPGGVGVAARIDGVPNLFVGDSIFPGGLGKTHSEGDFVRLFKDAKERVFDVYRDESIIYPGHGDSTTIGQERPHLDEWWERRW</sequence>
<dbReference type="SMART" id="SM00849">
    <property type="entry name" value="Lactamase_B"/>
    <property type="match status" value="1"/>
</dbReference>
<dbReference type="Proteomes" id="UP000312032">
    <property type="component" value="Unassembled WGS sequence"/>
</dbReference>
<reference evidence="2 3" key="1">
    <citation type="submission" date="2019-06" db="EMBL/GenBank/DDBJ databases">
        <authorList>
            <person name="Li J."/>
        </authorList>
    </citation>
    <scope>NUCLEOTIDE SEQUENCE [LARGE SCALE GENOMIC DNA]</scope>
    <source>
        <strain evidence="2 3">LMG 28165</strain>
    </source>
</reference>
<dbReference type="InterPro" id="IPR036866">
    <property type="entry name" value="RibonucZ/Hydroxyglut_hydro"/>
</dbReference>
<dbReference type="AlphaFoldDB" id="A0A5C4U833"/>
<keyword evidence="2" id="KW-0378">Hydrolase</keyword>
<dbReference type="InterPro" id="IPR051453">
    <property type="entry name" value="MBL_Glyoxalase_II"/>
</dbReference>
<evidence type="ECO:0000313" key="2">
    <source>
        <dbReference type="EMBL" id="TNL99841.1"/>
    </source>
</evidence>
<name>A0A5C4U833_9CORY</name>
<gene>
    <name evidence="2" type="ORF">FHE74_02060</name>
</gene>
<dbReference type="SUPFAM" id="SSF56281">
    <property type="entry name" value="Metallo-hydrolase/oxidoreductase"/>
    <property type="match status" value="1"/>
</dbReference>
<dbReference type="CDD" id="cd06262">
    <property type="entry name" value="metallo-hydrolase-like_MBL-fold"/>
    <property type="match status" value="1"/>
</dbReference>
<dbReference type="RefSeq" id="WP_139464757.1">
    <property type="nucleotide sequence ID" value="NZ_VDHJ01000002.1"/>
</dbReference>
<dbReference type="OrthoDB" id="2971563at2"/>
<feature type="domain" description="Metallo-beta-lactamase" evidence="1">
    <location>
        <begin position="18"/>
        <end position="181"/>
    </location>
</feature>
<proteinExistence type="predicted"/>